<dbReference type="PANTHER" id="PTHR31775:SF31">
    <property type="entry name" value="REMORIN-LIKE"/>
    <property type="match status" value="1"/>
</dbReference>
<comment type="caution">
    <text evidence="6">The sequence shown here is derived from an EMBL/GenBank/DDBJ whole genome shotgun (WGS) entry which is preliminary data.</text>
</comment>
<feature type="coiled-coil region" evidence="2">
    <location>
        <begin position="113"/>
        <end position="140"/>
    </location>
</feature>
<dbReference type="Pfam" id="PF03763">
    <property type="entry name" value="Remorin_C"/>
    <property type="match status" value="1"/>
</dbReference>
<gene>
    <name evidence="6" type="ORF">POM88_033202</name>
</gene>
<evidence type="ECO:0000256" key="2">
    <source>
        <dbReference type="SAM" id="Coils"/>
    </source>
</evidence>
<keyword evidence="2" id="KW-0175">Coiled coil</keyword>
<feature type="region of interest" description="Disordered" evidence="3">
    <location>
        <begin position="49"/>
        <end position="69"/>
    </location>
</feature>
<comment type="similarity">
    <text evidence="1">Belongs to the remorin family.</text>
</comment>
<evidence type="ECO:0000313" key="6">
    <source>
        <dbReference type="EMBL" id="KAK1377009.1"/>
    </source>
</evidence>
<evidence type="ECO:0000259" key="4">
    <source>
        <dbReference type="Pfam" id="PF03763"/>
    </source>
</evidence>
<dbReference type="EMBL" id="JAUIZM010000007">
    <property type="protein sequence ID" value="KAK1377009.1"/>
    <property type="molecule type" value="Genomic_DNA"/>
</dbReference>
<organism evidence="6 7">
    <name type="scientific">Heracleum sosnowskyi</name>
    <dbReference type="NCBI Taxonomy" id="360622"/>
    <lineage>
        <taxon>Eukaryota</taxon>
        <taxon>Viridiplantae</taxon>
        <taxon>Streptophyta</taxon>
        <taxon>Embryophyta</taxon>
        <taxon>Tracheophyta</taxon>
        <taxon>Spermatophyta</taxon>
        <taxon>Magnoliopsida</taxon>
        <taxon>eudicotyledons</taxon>
        <taxon>Gunneridae</taxon>
        <taxon>Pentapetalae</taxon>
        <taxon>asterids</taxon>
        <taxon>campanulids</taxon>
        <taxon>Apiales</taxon>
        <taxon>Apiaceae</taxon>
        <taxon>Apioideae</taxon>
        <taxon>apioid superclade</taxon>
        <taxon>Tordylieae</taxon>
        <taxon>Tordyliinae</taxon>
        <taxon>Heracleum</taxon>
    </lineage>
</organism>
<accession>A0AAD8I215</accession>
<proteinExistence type="inferred from homology"/>
<evidence type="ECO:0000313" key="7">
    <source>
        <dbReference type="Proteomes" id="UP001237642"/>
    </source>
</evidence>
<name>A0AAD8I215_9APIA</name>
<reference evidence="6" key="2">
    <citation type="submission" date="2023-05" db="EMBL/GenBank/DDBJ databases">
        <authorList>
            <person name="Schelkunov M.I."/>
        </authorList>
    </citation>
    <scope>NUCLEOTIDE SEQUENCE</scope>
    <source>
        <strain evidence="6">Hsosn_3</strain>
        <tissue evidence="6">Leaf</tissue>
    </source>
</reference>
<dbReference type="PANTHER" id="PTHR31775">
    <property type="entry name" value="OS02G0117200 PROTEIN"/>
    <property type="match status" value="1"/>
</dbReference>
<feature type="compositionally biased region" description="Basic and acidic residues" evidence="3">
    <location>
        <begin position="51"/>
        <end position="69"/>
    </location>
</feature>
<reference evidence="6" key="1">
    <citation type="submission" date="2023-02" db="EMBL/GenBank/DDBJ databases">
        <title>Genome of toxic invasive species Heracleum sosnowskyi carries increased number of genes despite the absence of recent whole-genome duplications.</title>
        <authorList>
            <person name="Schelkunov M."/>
            <person name="Shtratnikova V."/>
            <person name="Makarenko M."/>
            <person name="Klepikova A."/>
            <person name="Omelchenko D."/>
            <person name="Novikova G."/>
            <person name="Obukhova E."/>
            <person name="Bogdanov V."/>
            <person name="Penin A."/>
            <person name="Logacheva M."/>
        </authorList>
    </citation>
    <scope>NUCLEOTIDE SEQUENCE</scope>
    <source>
        <strain evidence="6">Hsosn_3</strain>
        <tissue evidence="6">Leaf</tissue>
    </source>
</reference>
<evidence type="ECO:0000256" key="1">
    <source>
        <dbReference type="ARBA" id="ARBA00005711"/>
    </source>
</evidence>
<sequence length="190" mass="21181">MATELPQNVETELPVVPAPVPEKVESLPKVEEEKPVLPLVDDTKALAVVEKTPDSAEKKTSEGSHDRDVALAELEKEKRLSFIKAWEESEKSKVENKNQKQLASVNSWENTQKANIEAKLKKIEEDMDKKKAAYAEQMNNKIAMVHKAAEEKRAMVEAKRGEDLLKAEEMAAKHRATGYVPKKVCGCFGG</sequence>
<keyword evidence="7" id="KW-1185">Reference proteome</keyword>
<evidence type="ECO:0000259" key="5">
    <source>
        <dbReference type="Pfam" id="PF03766"/>
    </source>
</evidence>
<dbReference type="AlphaFoldDB" id="A0AAD8I215"/>
<dbReference type="Pfam" id="PF03766">
    <property type="entry name" value="Remorin_N"/>
    <property type="match status" value="1"/>
</dbReference>
<dbReference type="InterPro" id="IPR005516">
    <property type="entry name" value="Remorin_C"/>
</dbReference>
<evidence type="ECO:0000256" key="3">
    <source>
        <dbReference type="SAM" id="MobiDB-lite"/>
    </source>
</evidence>
<dbReference type="Proteomes" id="UP001237642">
    <property type="component" value="Unassembled WGS sequence"/>
</dbReference>
<protein>
    <submittedName>
        <fullName evidence="6">Remorin</fullName>
    </submittedName>
</protein>
<feature type="domain" description="Remorin N-terminal" evidence="5">
    <location>
        <begin position="8"/>
        <end position="74"/>
    </location>
</feature>
<feature type="domain" description="Remorin C-terminal" evidence="4">
    <location>
        <begin position="78"/>
        <end position="183"/>
    </location>
</feature>
<dbReference type="InterPro" id="IPR005518">
    <property type="entry name" value="Remorin_N"/>
</dbReference>